<evidence type="ECO:0000256" key="1">
    <source>
        <dbReference type="SAM" id="SignalP"/>
    </source>
</evidence>
<feature type="chain" id="PRO_5035186334" evidence="1">
    <location>
        <begin position="21"/>
        <end position="128"/>
    </location>
</feature>
<dbReference type="RefSeq" id="WP_216714175.1">
    <property type="nucleotide sequence ID" value="NZ_JACVEL010000006.1"/>
</dbReference>
<reference evidence="2" key="1">
    <citation type="submission" date="2020-09" db="EMBL/GenBank/DDBJ databases">
        <title>Taishania pollutisoli gen. nov., sp. nov., Isolated from Tetrabromobisphenol A-Contaminated Soil.</title>
        <authorList>
            <person name="Chen Q."/>
        </authorList>
    </citation>
    <scope>NUCLEOTIDE SEQUENCE</scope>
    <source>
        <strain evidence="2">CZZ-1</strain>
    </source>
</reference>
<organism evidence="2 3">
    <name type="scientific">Taishania pollutisoli</name>
    <dbReference type="NCBI Taxonomy" id="2766479"/>
    <lineage>
        <taxon>Bacteria</taxon>
        <taxon>Pseudomonadati</taxon>
        <taxon>Bacteroidota</taxon>
        <taxon>Flavobacteriia</taxon>
        <taxon>Flavobacteriales</taxon>
        <taxon>Crocinitomicaceae</taxon>
        <taxon>Taishania</taxon>
    </lineage>
</organism>
<proteinExistence type="predicted"/>
<keyword evidence="3" id="KW-1185">Reference proteome</keyword>
<sequence>MRIKIVFFVALTIGALTSLSFRTSTTGGLKVQIELPAGVKADLSDTPVDLYKTMEDVENEKSVKSIWTNASGAGDFGQVAAGSYYIDGMVENGDHVYYAVMKVDVVAGKAGSVVLKLVRNTDMEGDME</sequence>
<protein>
    <submittedName>
        <fullName evidence="2">Uncharacterized protein</fullName>
    </submittedName>
</protein>
<keyword evidence="1" id="KW-0732">Signal</keyword>
<comment type="caution">
    <text evidence="2">The sequence shown here is derived from an EMBL/GenBank/DDBJ whole genome shotgun (WGS) entry which is preliminary data.</text>
</comment>
<accession>A0A8J6PL22</accession>
<name>A0A8J6PL22_9FLAO</name>
<gene>
    <name evidence="2" type="ORF">H9Y05_09805</name>
</gene>
<dbReference type="Proteomes" id="UP000652681">
    <property type="component" value="Unassembled WGS sequence"/>
</dbReference>
<feature type="signal peptide" evidence="1">
    <location>
        <begin position="1"/>
        <end position="20"/>
    </location>
</feature>
<evidence type="ECO:0000313" key="3">
    <source>
        <dbReference type="Proteomes" id="UP000652681"/>
    </source>
</evidence>
<dbReference type="EMBL" id="JACVEL010000006">
    <property type="protein sequence ID" value="MBC9812765.1"/>
    <property type="molecule type" value="Genomic_DNA"/>
</dbReference>
<evidence type="ECO:0000313" key="2">
    <source>
        <dbReference type="EMBL" id="MBC9812765.1"/>
    </source>
</evidence>
<dbReference type="AlphaFoldDB" id="A0A8J6PL22"/>